<gene>
    <name evidence="1" type="ORF">AT268_32375</name>
</gene>
<sequence length="393" mass="44500">MMNEFLGQVAKHNVGLKVECFTVSEMRLNAISFAGRNCNKPCPNFGDYILFHIELGSKHGFEEGASLQMDVFHDYVEANKLSISYRVFIEENGEITFDECVSLERKNAEQIALNVFLKALGIALQQEKIEEKLAMKEVLGKLTDLGVKLDIKNTDFNRLNDIATTFISEDALSPEDTPTYGGCVLMSVQLDKEHGFRNPAHVYLDVYYEVLTDGKQLIVAPAYRVFSKVDSVVIHEDIQYIPFNTESNEHHVLTAFMQVLDKMIQKGKKNKEKMAKFLLHTVVLRTNTGLTFYEANDLSEIADECDIEDILRIYAKGTNISHDALAQMPDDLRGRWFISHIHDNSEHHGYEFTTAKEVKDMLPELLKNAHTCDGDVAEGYVLVYPPHAVLVSL</sequence>
<dbReference type="Proteomes" id="UP000075476">
    <property type="component" value="Unassembled WGS sequence"/>
</dbReference>
<proteinExistence type="predicted"/>
<dbReference type="AlphaFoldDB" id="A0A9X0MJW6"/>
<evidence type="ECO:0000313" key="2">
    <source>
        <dbReference type="Proteomes" id="UP000075476"/>
    </source>
</evidence>
<dbReference type="EMBL" id="LOMO01000001">
    <property type="protein sequence ID" value="KXY51192.1"/>
    <property type="molecule type" value="Genomic_DNA"/>
</dbReference>
<evidence type="ECO:0000313" key="1">
    <source>
        <dbReference type="EMBL" id="KXY51192.1"/>
    </source>
</evidence>
<comment type="caution">
    <text evidence="1">The sequence shown here is derived from an EMBL/GenBank/DDBJ whole genome shotgun (WGS) entry which is preliminary data.</text>
</comment>
<reference evidence="1 2" key="1">
    <citation type="submission" date="2015-12" db="EMBL/GenBank/DDBJ databases">
        <title>Bacillus cereus Group isolate.</title>
        <authorList>
            <person name="Kovac J."/>
        </authorList>
    </citation>
    <scope>NUCLEOTIDE SEQUENCE [LARGE SCALE GENOMIC DNA]</scope>
    <source>
        <strain evidence="1 2">FSL K6-0073</strain>
    </source>
</reference>
<protein>
    <submittedName>
        <fullName evidence="1">Uncharacterized protein</fullName>
    </submittedName>
</protein>
<organism evidence="1 2">
    <name type="scientific">Bacillus cereus</name>
    <dbReference type="NCBI Taxonomy" id="1396"/>
    <lineage>
        <taxon>Bacteria</taxon>
        <taxon>Bacillati</taxon>
        <taxon>Bacillota</taxon>
        <taxon>Bacilli</taxon>
        <taxon>Bacillales</taxon>
        <taxon>Bacillaceae</taxon>
        <taxon>Bacillus</taxon>
        <taxon>Bacillus cereus group</taxon>
    </lineage>
</organism>
<accession>A0A9X0MJW6</accession>
<name>A0A9X0MJW6_BACCE</name>
<dbReference type="RefSeq" id="WP_061662530.1">
    <property type="nucleotide sequence ID" value="NZ_LOMO01000001.1"/>
</dbReference>